<protein>
    <submittedName>
        <fullName evidence="2">Uncharacterized protein</fullName>
    </submittedName>
</protein>
<proteinExistence type="predicted"/>
<dbReference type="RefSeq" id="WP_047193418.1">
    <property type="nucleotide sequence ID" value="NZ_CP011371.1"/>
</dbReference>
<dbReference type="AlphaFoldDB" id="A0A0G3BD41"/>
<name>A0A0G3BD41_9BURK</name>
<reference evidence="2 3" key="1">
    <citation type="submission" date="2015-05" db="EMBL/GenBank/DDBJ databases">
        <authorList>
            <person name="Tang B."/>
            <person name="Yu Y."/>
        </authorList>
    </citation>
    <scope>NUCLEOTIDE SEQUENCE [LARGE SCALE GENOMIC DNA]</scope>
    <source>
        <strain evidence="2 3">DSM 7029</strain>
    </source>
</reference>
<evidence type="ECO:0000313" key="3">
    <source>
        <dbReference type="Proteomes" id="UP000035352"/>
    </source>
</evidence>
<gene>
    <name evidence="2" type="ORF">AAW51_0588</name>
</gene>
<keyword evidence="1" id="KW-0472">Membrane</keyword>
<dbReference type="EMBL" id="CP011371">
    <property type="protein sequence ID" value="AKJ27279.1"/>
    <property type="molecule type" value="Genomic_DNA"/>
</dbReference>
<dbReference type="OrthoDB" id="9028383at2"/>
<feature type="transmembrane region" description="Helical" evidence="1">
    <location>
        <begin position="59"/>
        <end position="77"/>
    </location>
</feature>
<keyword evidence="1" id="KW-1133">Transmembrane helix</keyword>
<accession>A0A0G3BD41</accession>
<dbReference type="STRING" id="413882.AAW51_0588"/>
<evidence type="ECO:0000313" key="2">
    <source>
        <dbReference type="EMBL" id="AKJ27279.1"/>
    </source>
</evidence>
<evidence type="ECO:0000256" key="1">
    <source>
        <dbReference type="SAM" id="Phobius"/>
    </source>
</evidence>
<dbReference type="KEGG" id="pbh:AAW51_0588"/>
<feature type="transmembrane region" description="Helical" evidence="1">
    <location>
        <begin position="7"/>
        <end position="24"/>
    </location>
</feature>
<dbReference type="Proteomes" id="UP000035352">
    <property type="component" value="Chromosome"/>
</dbReference>
<keyword evidence="1" id="KW-0812">Transmembrane</keyword>
<sequence length="83" mass="9265">MKRHPILIGLWVAVATFVLGRLWIARPDIGPSFPDWFAGWFLKVTGVTNQESAADAEALLLYGICFVVVSLGTWAVLRLTRKH</sequence>
<organism evidence="2 3">
    <name type="scientific">Caldimonas brevitalea</name>
    <dbReference type="NCBI Taxonomy" id="413882"/>
    <lineage>
        <taxon>Bacteria</taxon>
        <taxon>Pseudomonadati</taxon>
        <taxon>Pseudomonadota</taxon>
        <taxon>Betaproteobacteria</taxon>
        <taxon>Burkholderiales</taxon>
        <taxon>Sphaerotilaceae</taxon>
        <taxon>Caldimonas</taxon>
    </lineage>
</organism>
<keyword evidence="3" id="KW-1185">Reference proteome</keyword>